<feature type="transmembrane region" description="Helical" evidence="8">
    <location>
        <begin position="299"/>
        <end position="321"/>
    </location>
</feature>
<feature type="transmembrane region" description="Helical" evidence="8">
    <location>
        <begin position="409"/>
        <end position="427"/>
    </location>
</feature>
<evidence type="ECO:0000256" key="6">
    <source>
        <dbReference type="ARBA" id="ARBA00022989"/>
    </source>
</evidence>
<feature type="transmembrane region" description="Helical" evidence="8">
    <location>
        <begin position="83"/>
        <end position="102"/>
    </location>
</feature>
<dbReference type="InterPro" id="IPR000522">
    <property type="entry name" value="ABC_transptr_permease_BtuC"/>
</dbReference>
<dbReference type="PATRIC" id="fig|35806.4.peg.2431"/>
<evidence type="ECO:0000256" key="2">
    <source>
        <dbReference type="ARBA" id="ARBA00007935"/>
    </source>
</evidence>
<feature type="transmembrane region" description="Helical" evidence="8">
    <location>
        <begin position="189"/>
        <end position="208"/>
    </location>
</feature>
<dbReference type="PANTHER" id="PTHR30472:SF37">
    <property type="entry name" value="FE(3+) DICITRATE TRANSPORT SYSTEM PERMEASE PROTEIN FECD-RELATED"/>
    <property type="match status" value="1"/>
</dbReference>
<feature type="transmembrane region" description="Helical" evidence="8">
    <location>
        <begin position="550"/>
        <end position="576"/>
    </location>
</feature>
<proteinExistence type="inferred from homology"/>
<evidence type="ECO:0000256" key="3">
    <source>
        <dbReference type="ARBA" id="ARBA00022448"/>
    </source>
</evidence>
<dbReference type="SUPFAM" id="SSF81345">
    <property type="entry name" value="ABC transporter involved in vitamin B12 uptake, BtuC"/>
    <property type="match status" value="2"/>
</dbReference>
<evidence type="ECO:0000313" key="9">
    <source>
        <dbReference type="EMBL" id="BAQ69514.1"/>
    </source>
</evidence>
<evidence type="ECO:0000256" key="7">
    <source>
        <dbReference type="ARBA" id="ARBA00023136"/>
    </source>
</evidence>
<keyword evidence="6 8" id="KW-1133">Transmembrane helix</keyword>
<dbReference type="GO" id="GO:0033214">
    <property type="term" value="P:siderophore-iron import into cell"/>
    <property type="evidence" value="ECO:0007669"/>
    <property type="project" value="TreeGrafter"/>
</dbReference>
<dbReference type="AlphaFoldDB" id="A0A0D6B474"/>
<dbReference type="KEGG" id="rsu:NHU_02363"/>
<reference evidence="9 10" key="1">
    <citation type="submission" date="2015-02" db="EMBL/GenBank/DDBJ databases">
        <title>Genome sequene of Rhodovulum sulfidophilum DSM 2351.</title>
        <authorList>
            <person name="Nagao N."/>
        </authorList>
    </citation>
    <scope>NUCLEOTIDE SEQUENCE [LARGE SCALE GENOMIC DNA]</scope>
    <source>
        <strain evidence="9 10">DSM 2351</strain>
    </source>
</reference>
<dbReference type="CDD" id="cd06550">
    <property type="entry name" value="TM_ABC_iron-siderophores_like"/>
    <property type="match status" value="1"/>
</dbReference>
<feature type="transmembrane region" description="Helical" evidence="8">
    <location>
        <begin position="460"/>
        <end position="484"/>
    </location>
</feature>
<feature type="transmembrane region" description="Helical" evidence="8">
    <location>
        <begin position="596"/>
        <end position="615"/>
    </location>
</feature>
<dbReference type="Gene3D" id="1.10.3470.10">
    <property type="entry name" value="ABC transporter involved in vitamin B12 uptake, BtuC"/>
    <property type="match status" value="2"/>
</dbReference>
<dbReference type="Proteomes" id="UP000064912">
    <property type="component" value="Chromosome"/>
</dbReference>
<organism evidence="9 10">
    <name type="scientific">Rhodovulum sulfidophilum</name>
    <name type="common">Rhodobacter sulfidophilus</name>
    <dbReference type="NCBI Taxonomy" id="35806"/>
    <lineage>
        <taxon>Bacteria</taxon>
        <taxon>Pseudomonadati</taxon>
        <taxon>Pseudomonadota</taxon>
        <taxon>Alphaproteobacteria</taxon>
        <taxon>Rhodobacterales</taxon>
        <taxon>Paracoccaceae</taxon>
        <taxon>Rhodovulum</taxon>
    </lineage>
</organism>
<feature type="transmembrane region" description="Helical" evidence="8">
    <location>
        <begin position="433"/>
        <end position="453"/>
    </location>
</feature>
<comment type="subcellular location">
    <subcellularLocation>
        <location evidence="1">Cell membrane</location>
        <topology evidence="1">Multi-pass membrane protein</topology>
    </subcellularLocation>
</comment>
<feature type="transmembrane region" description="Helical" evidence="8">
    <location>
        <begin position="108"/>
        <end position="128"/>
    </location>
</feature>
<dbReference type="InterPro" id="IPR037294">
    <property type="entry name" value="ABC_BtuC-like"/>
</dbReference>
<sequence length="642" mass="65100">MTRTIAAPVLLACGLAALAFALAALNLTLPEPGQAGLPAEFLRIWQSEAQWPRFWMALIAGAALGLSGLMFQQVLRNPLAEPATLGVLSGAQLAIALCLLLAGGTPWLLEAAGLGGGLAALAAAILLAGRGATGPRLLVSGLVVNLAIGAIFVVLALQRQDYLRSVFIWASGNLAQDGHGDLTALGLRLAVLLPAALLLTRAMTLFAVQDDSLRSLGARVTGLRLTVLLVATLLSVAVTARIGVIGFIGLAAPLLVSGLGIRSLGARVIATPLAGAMILLLADGVTQMLGRALTGEIPVLLPTGVLTPILGGALILALLWLKRIPEHPAAQPAPARIFPRRATILALVLLGAAVLLSVFETLHLPGLSVAELWPGRWPRIVTALSAGVMLALAGVVIQGVTGNPLASPESLGISSGAGLGIILALFAGGMATLFAGAAAGAGLAFGLVVLIGARNRFAPGALLLTGVAFGSFASALISLMIASGDPRAFFVLAWSMGPTYRAEPLGALTGAGGAVLALLIFPLFLRWLRVLPLGAAQARALGVRVGPARLVLMAYVAVLTGIATLAVGPISFAGLIAPHLARASGAVGPGPQGLCAAAWGGAILVLADLAGRLIWFPYEIPAGALAALLGAPFFLWLIGRNR</sequence>
<feature type="transmembrane region" description="Helical" evidence="8">
    <location>
        <begin position="504"/>
        <end position="529"/>
    </location>
</feature>
<evidence type="ECO:0000256" key="5">
    <source>
        <dbReference type="ARBA" id="ARBA00022692"/>
    </source>
</evidence>
<evidence type="ECO:0000256" key="4">
    <source>
        <dbReference type="ARBA" id="ARBA00022475"/>
    </source>
</evidence>
<evidence type="ECO:0000313" key="10">
    <source>
        <dbReference type="Proteomes" id="UP000064912"/>
    </source>
</evidence>
<name>A0A0D6B474_RHOSU</name>
<dbReference type="GO" id="GO:0022857">
    <property type="term" value="F:transmembrane transporter activity"/>
    <property type="evidence" value="ECO:0007669"/>
    <property type="project" value="InterPro"/>
</dbReference>
<evidence type="ECO:0000256" key="1">
    <source>
        <dbReference type="ARBA" id="ARBA00004651"/>
    </source>
</evidence>
<feature type="transmembrane region" description="Helical" evidence="8">
    <location>
        <begin position="379"/>
        <end position="397"/>
    </location>
</feature>
<keyword evidence="7 8" id="KW-0472">Membrane</keyword>
<keyword evidence="5 8" id="KW-0812">Transmembrane</keyword>
<keyword evidence="3" id="KW-0813">Transport</keyword>
<accession>A0A0D6B474</accession>
<protein>
    <submittedName>
        <fullName evidence="9">Ferric hydroxamate ABC transporter, permease component FhuB</fullName>
    </submittedName>
</protein>
<dbReference type="GO" id="GO:0005886">
    <property type="term" value="C:plasma membrane"/>
    <property type="evidence" value="ECO:0007669"/>
    <property type="project" value="UniProtKB-SubCell"/>
</dbReference>
<feature type="transmembrane region" description="Helical" evidence="8">
    <location>
        <begin position="244"/>
        <end position="261"/>
    </location>
</feature>
<feature type="transmembrane region" description="Helical" evidence="8">
    <location>
        <begin position="54"/>
        <end position="71"/>
    </location>
</feature>
<evidence type="ECO:0000256" key="8">
    <source>
        <dbReference type="SAM" id="Phobius"/>
    </source>
</evidence>
<dbReference type="Pfam" id="PF01032">
    <property type="entry name" value="FecCD"/>
    <property type="match status" value="2"/>
</dbReference>
<feature type="transmembrane region" description="Helical" evidence="8">
    <location>
        <begin position="137"/>
        <end position="157"/>
    </location>
</feature>
<dbReference type="PANTHER" id="PTHR30472">
    <property type="entry name" value="FERRIC ENTEROBACTIN TRANSPORT SYSTEM PERMEASE PROTEIN"/>
    <property type="match status" value="1"/>
</dbReference>
<feature type="transmembrane region" description="Helical" evidence="8">
    <location>
        <begin position="342"/>
        <end position="359"/>
    </location>
</feature>
<feature type="transmembrane region" description="Helical" evidence="8">
    <location>
        <begin position="220"/>
        <end position="238"/>
    </location>
</feature>
<feature type="transmembrane region" description="Helical" evidence="8">
    <location>
        <begin position="273"/>
        <end position="293"/>
    </location>
</feature>
<keyword evidence="4" id="KW-1003">Cell membrane</keyword>
<dbReference type="EMBL" id="AP014800">
    <property type="protein sequence ID" value="BAQ69514.1"/>
    <property type="molecule type" value="Genomic_DNA"/>
</dbReference>
<gene>
    <name evidence="9" type="ORF">NHU_02363</name>
</gene>
<comment type="similarity">
    <text evidence="2">Belongs to the binding-protein-dependent transport system permease family. FecCD subfamily.</text>
</comment>
<feature type="transmembrane region" description="Helical" evidence="8">
    <location>
        <begin position="622"/>
        <end position="639"/>
    </location>
</feature>